<accession>K5DMI4</accession>
<dbReference type="SUPFAM" id="SSF143456">
    <property type="entry name" value="VC0467-like"/>
    <property type="match status" value="1"/>
</dbReference>
<dbReference type="GO" id="GO:0005829">
    <property type="term" value="C:cytosol"/>
    <property type="evidence" value="ECO:0007669"/>
    <property type="project" value="TreeGrafter"/>
</dbReference>
<dbReference type="Pfam" id="PF02622">
    <property type="entry name" value="DUF179"/>
    <property type="match status" value="1"/>
</dbReference>
<reference evidence="3 4" key="1">
    <citation type="journal article" date="2013" name="Mar. Genomics">
        <title>Expression of sulfatases in Rhodopirellula baltica and the diversity of sulfatases in the genus Rhodopirellula.</title>
        <authorList>
            <person name="Wegner C.E."/>
            <person name="Richter-Heitmann T."/>
            <person name="Klindworth A."/>
            <person name="Klockow C."/>
            <person name="Richter M."/>
            <person name="Achstetter T."/>
            <person name="Glockner F.O."/>
            <person name="Harder J."/>
        </authorList>
    </citation>
    <scope>NUCLEOTIDE SEQUENCE [LARGE SCALE GENOMIC DNA]</scope>
    <source>
        <strain evidence="3 4">SH28</strain>
    </source>
</reference>
<proteinExistence type="inferred from homology"/>
<dbReference type="PANTHER" id="PTHR30327">
    <property type="entry name" value="UNCHARACTERIZED PROTEIN YQGE"/>
    <property type="match status" value="1"/>
</dbReference>
<sequence length="259" mass="28008">MKTSQNCTGCFLIASPYLHDGNFFRSVVLIIRHTHEGAFGVVINRAGPQRFGDVIEMSDPSWQASSGPDMSSLLASQAESASLGDASDPNKTNESLQIHPDQIYLGGPVNGPVLALHNIAGIGDPCGVDIGEGAENDPAGSKTQLHDHPAEPWGSMSIQWADVPAWVTSDEDHLRLLARRDDAKLRYVVGYSGWGPMQLESELEEGGWLVTPADTDSIFGPCEEVWEKLVRRCGQAIMKDLTPDVPFPSEQQGFDPGVN</sequence>
<feature type="region of interest" description="Disordered" evidence="2">
    <location>
        <begin position="59"/>
        <end position="94"/>
    </location>
</feature>
<evidence type="ECO:0000256" key="1">
    <source>
        <dbReference type="ARBA" id="ARBA00009600"/>
    </source>
</evidence>
<evidence type="ECO:0000313" key="4">
    <source>
        <dbReference type="Proteomes" id="UP000007993"/>
    </source>
</evidence>
<protein>
    <submittedName>
        <fullName evidence="3">Protein containing DUF179</fullName>
    </submittedName>
</protein>
<evidence type="ECO:0000256" key="2">
    <source>
        <dbReference type="SAM" id="MobiDB-lite"/>
    </source>
</evidence>
<dbReference type="RefSeq" id="WP_007330525.1">
    <property type="nucleotide sequence ID" value="NZ_AMCW01000016.1"/>
</dbReference>
<evidence type="ECO:0000313" key="3">
    <source>
        <dbReference type="EMBL" id="EKK04094.1"/>
    </source>
</evidence>
<dbReference type="Gene3D" id="3.40.1740.10">
    <property type="entry name" value="VC0467-like"/>
    <property type="match status" value="1"/>
</dbReference>
<dbReference type="PANTHER" id="PTHR30327:SF1">
    <property type="entry name" value="UPF0301 PROTEIN YQGE"/>
    <property type="match status" value="1"/>
</dbReference>
<dbReference type="InterPro" id="IPR003774">
    <property type="entry name" value="AlgH-like"/>
</dbReference>
<comment type="similarity">
    <text evidence="1">Belongs to the UPF0301 (AlgH) family.</text>
</comment>
<dbReference type="EMBL" id="AMCW01000016">
    <property type="protein sequence ID" value="EKK04094.1"/>
    <property type="molecule type" value="Genomic_DNA"/>
</dbReference>
<organism evidence="3 4">
    <name type="scientific">Rhodopirellula baltica SH28</name>
    <dbReference type="NCBI Taxonomy" id="993517"/>
    <lineage>
        <taxon>Bacteria</taxon>
        <taxon>Pseudomonadati</taxon>
        <taxon>Planctomycetota</taxon>
        <taxon>Planctomycetia</taxon>
        <taxon>Pirellulales</taxon>
        <taxon>Pirellulaceae</taxon>
        <taxon>Rhodopirellula</taxon>
    </lineage>
</organism>
<feature type="compositionally biased region" description="Polar residues" evidence="2">
    <location>
        <begin position="60"/>
        <end position="69"/>
    </location>
</feature>
<dbReference type="PATRIC" id="fig|993517.3.peg.574"/>
<comment type="caution">
    <text evidence="3">The sequence shown here is derived from an EMBL/GenBank/DDBJ whole genome shotgun (WGS) entry which is preliminary data.</text>
</comment>
<dbReference type="Proteomes" id="UP000007993">
    <property type="component" value="Unassembled WGS sequence"/>
</dbReference>
<feature type="compositionally biased region" description="Low complexity" evidence="2">
    <location>
        <begin position="71"/>
        <end position="83"/>
    </location>
</feature>
<name>K5DMI4_RHOBT</name>
<gene>
    <name evidence="3" type="ORF">RBSH_00515</name>
</gene>
<dbReference type="AlphaFoldDB" id="K5DMI4"/>